<protein>
    <submittedName>
        <fullName evidence="2">Uncharacterized protein</fullName>
    </submittedName>
</protein>
<dbReference type="PANTHER" id="PTHR36048:SF1">
    <property type="entry name" value="RIBOSOME MATURATION FACTOR"/>
    <property type="match status" value="1"/>
</dbReference>
<dbReference type="AlphaFoldDB" id="A0ABD1YSE4"/>
<feature type="compositionally biased region" description="Low complexity" evidence="1">
    <location>
        <begin position="83"/>
        <end position="97"/>
    </location>
</feature>
<dbReference type="PANTHER" id="PTHR36048">
    <property type="entry name" value="RIBOSOME MATURATION FACTOR"/>
    <property type="match status" value="1"/>
</dbReference>
<feature type="region of interest" description="Disordered" evidence="1">
    <location>
        <begin position="180"/>
        <end position="203"/>
    </location>
</feature>
<sequence length="279" mass="31393">MRYWLLTFTQTYGRRYCTSASNYIWRETAFSGVDIMTTLNLPTKMEFTMGSTEQKMDMTLDDIIKLGRKSNPKKRVPIKSQNRPRNANGNNPAAKAALQRSVAARSAKIRQGKFAEARARNGAGNFPATQAAGKKAVVAPIRTRNRQWMSDGRRNSLHRAGQGSSAFTAAAGNMKISVINNKSKFSGHRQSRRRNGPSNSVRQVQSVNYRSQNMEIDANGQQLQSQGQRPRTLDALFAVIKERRNQQPQIVQPFSSSDRSNNRRGGRVYEDGFIAYDDR</sequence>
<feature type="compositionally biased region" description="Basic residues" evidence="1">
    <location>
        <begin position="185"/>
        <end position="195"/>
    </location>
</feature>
<feature type="compositionally biased region" description="Basic residues" evidence="1">
    <location>
        <begin position="68"/>
        <end position="77"/>
    </location>
</feature>
<proteinExistence type="predicted"/>
<dbReference type="EMBL" id="JBHFFA010000003">
    <property type="protein sequence ID" value="KAL2633694.1"/>
    <property type="molecule type" value="Genomic_DNA"/>
</dbReference>
<keyword evidence="3" id="KW-1185">Reference proteome</keyword>
<comment type="caution">
    <text evidence="2">The sequence shown here is derived from an EMBL/GenBank/DDBJ whole genome shotgun (WGS) entry which is preliminary data.</text>
</comment>
<evidence type="ECO:0000256" key="1">
    <source>
        <dbReference type="SAM" id="MobiDB-lite"/>
    </source>
</evidence>
<organism evidence="2 3">
    <name type="scientific">Riccia fluitans</name>
    <dbReference type="NCBI Taxonomy" id="41844"/>
    <lineage>
        <taxon>Eukaryota</taxon>
        <taxon>Viridiplantae</taxon>
        <taxon>Streptophyta</taxon>
        <taxon>Embryophyta</taxon>
        <taxon>Marchantiophyta</taxon>
        <taxon>Marchantiopsida</taxon>
        <taxon>Marchantiidae</taxon>
        <taxon>Marchantiales</taxon>
        <taxon>Ricciaceae</taxon>
        <taxon>Riccia</taxon>
    </lineage>
</organism>
<feature type="region of interest" description="Disordered" evidence="1">
    <location>
        <begin position="115"/>
        <end position="168"/>
    </location>
</feature>
<name>A0ABD1YSE4_9MARC</name>
<evidence type="ECO:0000313" key="2">
    <source>
        <dbReference type="EMBL" id="KAL2633694.1"/>
    </source>
</evidence>
<reference evidence="2 3" key="1">
    <citation type="submission" date="2024-09" db="EMBL/GenBank/DDBJ databases">
        <title>Chromosome-scale assembly of Riccia fluitans.</title>
        <authorList>
            <person name="Paukszto L."/>
            <person name="Sawicki J."/>
            <person name="Karawczyk K."/>
            <person name="Piernik-Szablinska J."/>
            <person name="Szczecinska M."/>
            <person name="Mazdziarz M."/>
        </authorList>
    </citation>
    <scope>NUCLEOTIDE SEQUENCE [LARGE SCALE GENOMIC DNA]</scope>
    <source>
        <strain evidence="2">Rf_01</strain>
        <tissue evidence="2">Aerial parts of the thallus</tissue>
    </source>
</reference>
<evidence type="ECO:0000313" key="3">
    <source>
        <dbReference type="Proteomes" id="UP001605036"/>
    </source>
</evidence>
<gene>
    <name evidence="2" type="ORF">R1flu_005173</name>
</gene>
<accession>A0ABD1YSE4</accession>
<feature type="region of interest" description="Disordered" evidence="1">
    <location>
        <begin position="247"/>
        <end position="279"/>
    </location>
</feature>
<dbReference type="Proteomes" id="UP001605036">
    <property type="component" value="Unassembled WGS sequence"/>
</dbReference>
<feature type="region of interest" description="Disordered" evidence="1">
    <location>
        <begin position="68"/>
        <end position="102"/>
    </location>
</feature>